<reference evidence="1" key="2">
    <citation type="submission" date="2020-05" db="UniProtKB">
        <authorList>
            <consortium name="EnsemblMetazoa"/>
        </authorList>
    </citation>
    <scope>IDENTIFICATION</scope>
    <source>
        <strain evidence="1">IAEA</strain>
    </source>
</reference>
<dbReference type="VEuPathDB" id="VectorBase:GPAI031061"/>
<organism evidence="1 2">
    <name type="scientific">Glossina pallidipes</name>
    <name type="common">Tsetse fly</name>
    <dbReference type="NCBI Taxonomy" id="7398"/>
    <lineage>
        <taxon>Eukaryota</taxon>
        <taxon>Metazoa</taxon>
        <taxon>Ecdysozoa</taxon>
        <taxon>Arthropoda</taxon>
        <taxon>Hexapoda</taxon>
        <taxon>Insecta</taxon>
        <taxon>Pterygota</taxon>
        <taxon>Neoptera</taxon>
        <taxon>Endopterygota</taxon>
        <taxon>Diptera</taxon>
        <taxon>Brachycera</taxon>
        <taxon>Muscomorpha</taxon>
        <taxon>Hippoboscoidea</taxon>
        <taxon>Glossinidae</taxon>
        <taxon>Glossina</taxon>
    </lineage>
</organism>
<sequence length="300" mass="33020">MDLEDLLLAVCVLAGHTVVEVRATGKDEAFDSSAFFLLDAATLLTLIYSNSNNWLLLSLRQIVEALRLIRGSNSSIIALGGSATPPTAPCSPSLSESSSVILTKYSHESLRSGIGVHFSSAFISCLRINDSSRSASSASEFNFCNSIESTFTLTKHSSDVGIGAGIVGIGGEGKSIESLQTLSGKCGLNSSNTLFRFELHCSELPLGITRDLLITEFRLTEKLRSVPPYLMYRIEINGELRIHLISSDYVDVFHVFHVFHGHDQYSRRFSGKHFRIEFYSIRDRDVEAQALVDIFHPQPL</sequence>
<evidence type="ECO:0000313" key="2">
    <source>
        <dbReference type="Proteomes" id="UP000092445"/>
    </source>
</evidence>
<dbReference type="AlphaFoldDB" id="A0A1B0A0X5"/>
<keyword evidence="2" id="KW-1185">Reference proteome</keyword>
<dbReference type="Proteomes" id="UP000092445">
    <property type="component" value="Unassembled WGS sequence"/>
</dbReference>
<evidence type="ECO:0000313" key="1">
    <source>
        <dbReference type="EnsemblMetazoa" id="GPAI031061-PA"/>
    </source>
</evidence>
<dbReference type="EnsemblMetazoa" id="GPAI031061-RA">
    <property type="protein sequence ID" value="GPAI031061-PA"/>
    <property type="gene ID" value="GPAI031061"/>
</dbReference>
<name>A0A1B0A0X5_GLOPL</name>
<protein>
    <submittedName>
        <fullName evidence="1">Uncharacterized protein</fullName>
    </submittedName>
</protein>
<accession>A0A1B0A0X5</accession>
<reference evidence="2" key="1">
    <citation type="submission" date="2014-03" db="EMBL/GenBank/DDBJ databases">
        <authorList>
            <person name="Aksoy S."/>
            <person name="Warren W."/>
            <person name="Wilson R.K."/>
        </authorList>
    </citation>
    <scope>NUCLEOTIDE SEQUENCE [LARGE SCALE GENOMIC DNA]</scope>
    <source>
        <strain evidence="2">IAEA</strain>
    </source>
</reference>
<proteinExistence type="predicted"/>